<proteinExistence type="inferred from homology"/>
<dbReference type="EMBL" id="MATO01000014">
    <property type="protein sequence ID" value="OCS92646.1"/>
    <property type="molecule type" value="Genomic_DNA"/>
</dbReference>
<name>A0A1C0YZX3_9BACL</name>
<comment type="similarity">
    <text evidence="1">Belongs to the initiator RepB protein family.</text>
</comment>
<evidence type="ECO:0000313" key="4">
    <source>
        <dbReference type="Proteomes" id="UP000093482"/>
    </source>
</evidence>
<organism evidence="3 4">
    <name type="scientific">Caryophanon latum</name>
    <dbReference type="NCBI Taxonomy" id="33977"/>
    <lineage>
        <taxon>Bacteria</taxon>
        <taxon>Bacillati</taxon>
        <taxon>Bacillota</taxon>
        <taxon>Bacilli</taxon>
        <taxon>Bacillales</taxon>
        <taxon>Caryophanaceae</taxon>
        <taxon>Caryophanon</taxon>
    </lineage>
</organism>
<sequence>MRHNEKQQLISYETSIQKSNEISMAKLSQGLTLNQMQLLAYAIYSTQKGGKTEFQKYEFEEKFQLDYKTVHAKQDCSKLATLRISTEDLLNDTFSFWNVLIGMEYDRGLFTFTWNPLFLPHILNLKERYITADLTITSKFKSSFSWTLYDYLKAHYGYWHRKLTKEELMRLFCVENVKSYHVNTSVFKQKVLDIAIQELNDYTELTVWYVEQKSGRSIIGFDIHWSTGTKIIQATTAQIDELKIIVSAIQRDMFKYMDLNTEKYRKEAIDILRKSEELAIVLDNIEDMTFKEADFNLLRARQYLTRLERLVKLDLEAPEVPFYNWLEERD</sequence>
<evidence type="ECO:0000313" key="3">
    <source>
        <dbReference type="EMBL" id="OCS92646.1"/>
    </source>
</evidence>
<dbReference type="RefSeq" id="WP_066462221.1">
    <property type="nucleotide sequence ID" value="NZ_MATO01000014.1"/>
</dbReference>
<comment type="caution">
    <text evidence="3">The sequence shown here is derived from an EMBL/GenBank/DDBJ whole genome shotgun (WGS) entry which is preliminary data.</text>
</comment>
<dbReference type="InterPro" id="IPR036390">
    <property type="entry name" value="WH_DNA-bd_sf"/>
</dbReference>
<accession>A0A1C0YZX3</accession>
<dbReference type="GO" id="GO:0006270">
    <property type="term" value="P:DNA replication initiation"/>
    <property type="evidence" value="ECO:0007669"/>
    <property type="project" value="InterPro"/>
</dbReference>
<dbReference type="Gene3D" id="1.10.10.10">
    <property type="entry name" value="Winged helix-like DNA-binding domain superfamily/Winged helix DNA-binding domain"/>
    <property type="match status" value="2"/>
</dbReference>
<dbReference type="Pfam" id="PF21205">
    <property type="entry name" value="Rep3_C"/>
    <property type="match status" value="1"/>
</dbReference>
<protein>
    <recommendedName>
        <fullName evidence="2">Initiator Rep protein WH1 domain-containing protein</fullName>
    </recommendedName>
</protein>
<evidence type="ECO:0000256" key="1">
    <source>
        <dbReference type="ARBA" id="ARBA00038283"/>
    </source>
</evidence>
<evidence type="ECO:0000259" key="2">
    <source>
        <dbReference type="Pfam" id="PF01051"/>
    </source>
</evidence>
<dbReference type="SUPFAM" id="SSF46785">
    <property type="entry name" value="Winged helix' DNA-binding domain"/>
    <property type="match status" value="2"/>
</dbReference>
<dbReference type="Pfam" id="PF01051">
    <property type="entry name" value="Rep3_N"/>
    <property type="match status" value="1"/>
</dbReference>
<gene>
    <name evidence="3" type="ORF">A6K76_06085</name>
</gene>
<reference evidence="3 4" key="1">
    <citation type="submission" date="2016-07" db="EMBL/GenBank/DDBJ databases">
        <title>Caryophanon latum genome sequencing.</title>
        <authorList>
            <person name="Verma A."/>
            <person name="Pal Y."/>
            <person name="Krishnamurthi S."/>
        </authorList>
    </citation>
    <scope>NUCLEOTIDE SEQUENCE [LARGE SCALE GENOMIC DNA]</scope>
    <source>
        <strain evidence="3 4">DSM 14151</strain>
    </source>
</reference>
<feature type="domain" description="Initiator Rep protein WH1" evidence="2">
    <location>
        <begin position="16"/>
        <end position="153"/>
    </location>
</feature>
<dbReference type="Proteomes" id="UP000093482">
    <property type="component" value="Unassembled WGS sequence"/>
</dbReference>
<dbReference type="GO" id="GO:0003887">
    <property type="term" value="F:DNA-directed DNA polymerase activity"/>
    <property type="evidence" value="ECO:0007669"/>
    <property type="project" value="InterPro"/>
</dbReference>
<dbReference type="InterPro" id="IPR000525">
    <property type="entry name" value="Initiator_Rep_WH1"/>
</dbReference>
<keyword evidence="4" id="KW-1185">Reference proteome</keyword>
<dbReference type="AlphaFoldDB" id="A0A1C0YZX3"/>
<dbReference type="OrthoDB" id="2156930at2"/>
<dbReference type="InterPro" id="IPR036388">
    <property type="entry name" value="WH-like_DNA-bd_sf"/>
</dbReference>